<feature type="domain" description="HTH luxR-type" evidence="4">
    <location>
        <begin position="170"/>
        <end position="235"/>
    </location>
</feature>
<dbReference type="CDD" id="cd06170">
    <property type="entry name" value="LuxR_C_like"/>
    <property type="match status" value="1"/>
</dbReference>
<keyword evidence="1" id="KW-0805">Transcription regulation</keyword>
<evidence type="ECO:0000256" key="2">
    <source>
        <dbReference type="ARBA" id="ARBA00023125"/>
    </source>
</evidence>
<evidence type="ECO:0000313" key="5">
    <source>
        <dbReference type="EMBL" id="ANI00116.1"/>
    </source>
</evidence>
<protein>
    <submittedName>
        <fullName evidence="5">LuxR family transcriptional regulator</fullName>
    </submittedName>
</protein>
<dbReference type="InterPro" id="IPR000792">
    <property type="entry name" value="Tscrpt_reg_LuxR_C"/>
</dbReference>
<evidence type="ECO:0000256" key="3">
    <source>
        <dbReference type="ARBA" id="ARBA00023163"/>
    </source>
</evidence>
<dbReference type="Pfam" id="PF00196">
    <property type="entry name" value="GerE"/>
    <property type="match status" value="1"/>
</dbReference>
<reference evidence="5 6" key="1">
    <citation type="submission" date="2016-05" db="EMBL/GenBank/DDBJ databases">
        <authorList>
            <person name="Wang S."/>
            <person name="Zhu B."/>
        </authorList>
    </citation>
    <scope>NUCLEOTIDE SEQUENCE [LARGE SCALE GENOMIC DNA]</scope>
    <source>
        <strain evidence="5 6">CRS05-R5</strain>
    </source>
</reference>
<proteinExistence type="predicted"/>
<dbReference type="PANTHER" id="PTHR44688:SF16">
    <property type="entry name" value="DNA-BINDING TRANSCRIPTIONAL ACTIVATOR DEVR_DOSR"/>
    <property type="match status" value="1"/>
</dbReference>
<keyword evidence="3" id="KW-0804">Transcription</keyword>
<dbReference type="RefSeq" id="WP_064589283.1">
    <property type="nucleotide sequence ID" value="NZ_CP015852.1"/>
</dbReference>
<organism evidence="5 6">
    <name type="scientific">Pseudomonas koreensis</name>
    <dbReference type="NCBI Taxonomy" id="198620"/>
    <lineage>
        <taxon>Bacteria</taxon>
        <taxon>Pseudomonadati</taxon>
        <taxon>Pseudomonadota</taxon>
        <taxon>Gammaproteobacteria</taxon>
        <taxon>Pseudomonadales</taxon>
        <taxon>Pseudomonadaceae</taxon>
        <taxon>Pseudomonas</taxon>
    </lineage>
</organism>
<dbReference type="PRINTS" id="PR00038">
    <property type="entry name" value="HTHLUXR"/>
</dbReference>
<dbReference type="PROSITE" id="PS00622">
    <property type="entry name" value="HTH_LUXR_1"/>
    <property type="match status" value="1"/>
</dbReference>
<keyword evidence="2" id="KW-0238">DNA-binding</keyword>
<accession>A0AAC9BVU3</accession>
<evidence type="ECO:0000313" key="6">
    <source>
        <dbReference type="Proteomes" id="UP000078142"/>
    </source>
</evidence>
<gene>
    <name evidence="5" type="ORF">A8L59_22760</name>
</gene>
<dbReference type="InterPro" id="IPR036693">
    <property type="entry name" value="TF_LuxR_autoind-bd_dom_sf"/>
</dbReference>
<dbReference type="GeneID" id="93491224"/>
<dbReference type="InterPro" id="IPR016032">
    <property type="entry name" value="Sig_transdc_resp-reg_C-effctor"/>
</dbReference>
<sequence length="242" mass="27476">MERWKASQLKQLSFAREIETAYPILLRFAQNIGFNFCAITLTSTERNADFKALQINNYPKEWNQLYEKESYSKIDPVIAHCNLCVLPIVWTEEVFAQTPQLWGAQQQHGLRHGWSQSFHNQASGLCTTLSLVRKNAALDPLELYEHFGYIFYAASHMSELFARTLPKPLKKPQPPHLSPRELEVLQLSAVGKTAYEIARILCLSERTVNYHVQNVIVKLDVCNKISAVTAATRCGLLDAPTA</sequence>
<dbReference type="GO" id="GO:0006355">
    <property type="term" value="P:regulation of DNA-templated transcription"/>
    <property type="evidence" value="ECO:0007669"/>
    <property type="project" value="InterPro"/>
</dbReference>
<dbReference type="SMART" id="SM00421">
    <property type="entry name" value="HTH_LUXR"/>
    <property type="match status" value="1"/>
</dbReference>
<dbReference type="SUPFAM" id="SSF46894">
    <property type="entry name" value="C-terminal effector domain of the bipartite response regulators"/>
    <property type="match status" value="1"/>
</dbReference>
<dbReference type="GO" id="GO:0003677">
    <property type="term" value="F:DNA binding"/>
    <property type="evidence" value="ECO:0007669"/>
    <property type="project" value="UniProtKB-KW"/>
</dbReference>
<dbReference type="EMBL" id="CP015852">
    <property type="protein sequence ID" value="ANI00116.1"/>
    <property type="molecule type" value="Genomic_DNA"/>
</dbReference>
<dbReference type="PROSITE" id="PS50043">
    <property type="entry name" value="HTH_LUXR_2"/>
    <property type="match status" value="1"/>
</dbReference>
<dbReference type="Proteomes" id="UP000078142">
    <property type="component" value="Chromosome"/>
</dbReference>
<name>A0AAC9BVU3_9PSED</name>
<dbReference type="InterPro" id="IPR005143">
    <property type="entry name" value="TF_LuxR_autoind-bd_dom"/>
</dbReference>
<dbReference type="Gene3D" id="1.10.10.10">
    <property type="entry name" value="Winged helix-like DNA-binding domain superfamily/Winged helix DNA-binding domain"/>
    <property type="match status" value="1"/>
</dbReference>
<dbReference type="InterPro" id="IPR036388">
    <property type="entry name" value="WH-like_DNA-bd_sf"/>
</dbReference>
<evidence type="ECO:0000259" key="4">
    <source>
        <dbReference type="PROSITE" id="PS50043"/>
    </source>
</evidence>
<evidence type="ECO:0000256" key="1">
    <source>
        <dbReference type="ARBA" id="ARBA00023015"/>
    </source>
</evidence>
<dbReference type="PANTHER" id="PTHR44688">
    <property type="entry name" value="DNA-BINDING TRANSCRIPTIONAL ACTIVATOR DEVR_DOSR"/>
    <property type="match status" value="1"/>
</dbReference>
<dbReference type="SUPFAM" id="SSF75516">
    <property type="entry name" value="Pheromone-binding domain of LuxR-like quorum-sensing transcription factors"/>
    <property type="match status" value="1"/>
</dbReference>
<dbReference type="AlphaFoldDB" id="A0AAC9BVU3"/>
<dbReference type="Pfam" id="PF03472">
    <property type="entry name" value="Autoind_bind"/>
    <property type="match status" value="1"/>
</dbReference>
<dbReference type="Gene3D" id="3.30.450.80">
    <property type="entry name" value="Transcription factor LuxR-like, autoinducer-binding domain"/>
    <property type="match status" value="1"/>
</dbReference>